<dbReference type="Proteomes" id="UP000005240">
    <property type="component" value="Unassembled WGS sequence"/>
</dbReference>
<dbReference type="EMBL" id="ADAS02000112">
    <property type="protein sequence ID" value="OAV89960.1"/>
    <property type="molecule type" value="Genomic_DNA"/>
</dbReference>
<evidence type="ECO:0000313" key="2">
    <source>
        <dbReference type="EMBL" id="OAV89960.1"/>
    </source>
</evidence>
<feature type="compositionally biased region" description="Basic and acidic residues" evidence="1">
    <location>
        <begin position="222"/>
        <end position="241"/>
    </location>
</feature>
<reference evidence="3 4" key="3">
    <citation type="journal article" date="2017" name="G3 (Bethesda)">
        <title>Comparative analysis highlights variable genome content of wheat rusts and divergence of the mating loci.</title>
        <authorList>
            <person name="Cuomo C.A."/>
            <person name="Bakkeren G."/>
            <person name="Khalil H.B."/>
            <person name="Panwar V."/>
            <person name="Joly D."/>
            <person name="Linning R."/>
            <person name="Sakthikumar S."/>
            <person name="Song X."/>
            <person name="Adiconis X."/>
            <person name="Fan L."/>
            <person name="Goldberg J.M."/>
            <person name="Levin J.Z."/>
            <person name="Young S."/>
            <person name="Zeng Q."/>
            <person name="Anikster Y."/>
            <person name="Bruce M."/>
            <person name="Wang M."/>
            <person name="Yin C."/>
            <person name="McCallum B."/>
            <person name="Szabo L.J."/>
            <person name="Hulbert S."/>
            <person name="Chen X."/>
            <person name="Fellers J.P."/>
        </authorList>
    </citation>
    <scope>NUCLEOTIDE SEQUENCE</scope>
    <source>
        <strain evidence="4">Isolate 1-1 / race 1 (BBBD)</strain>
        <strain evidence="3">isolate 1-1 / race 1 (BBBD)</strain>
    </source>
</reference>
<feature type="compositionally biased region" description="Basic and acidic residues" evidence="1">
    <location>
        <begin position="363"/>
        <end position="382"/>
    </location>
</feature>
<reference evidence="3" key="4">
    <citation type="submission" date="2025-05" db="UniProtKB">
        <authorList>
            <consortium name="EnsemblFungi"/>
        </authorList>
    </citation>
    <scope>IDENTIFICATION</scope>
    <source>
        <strain evidence="3">isolate 1-1 / race 1 (BBBD)</strain>
    </source>
</reference>
<feature type="region of interest" description="Disordered" evidence="1">
    <location>
        <begin position="209"/>
        <end position="241"/>
    </location>
</feature>
<evidence type="ECO:0000256" key="1">
    <source>
        <dbReference type="SAM" id="MobiDB-lite"/>
    </source>
</evidence>
<dbReference type="AlphaFoldDB" id="A0A180GBC4"/>
<feature type="region of interest" description="Disordered" evidence="1">
    <location>
        <begin position="264"/>
        <end position="336"/>
    </location>
</feature>
<feature type="compositionally biased region" description="Basic and acidic residues" evidence="1">
    <location>
        <begin position="276"/>
        <end position="295"/>
    </location>
</feature>
<evidence type="ECO:0000313" key="3">
    <source>
        <dbReference type="EnsemblFungi" id="PTTG_28471-t43_1-p1"/>
    </source>
</evidence>
<accession>A0A180GBC4</accession>
<dbReference type="VEuPathDB" id="FungiDB:PTTG_28471"/>
<evidence type="ECO:0000313" key="4">
    <source>
        <dbReference type="Proteomes" id="UP000005240"/>
    </source>
</evidence>
<organism evidence="2">
    <name type="scientific">Puccinia triticina (isolate 1-1 / race 1 (BBBD))</name>
    <name type="common">Brown leaf rust fungus</name>
    <dbReference type="NCBI Taxonomy" id="630390"/>
    <lineage>
        <taxon>Eukaryota</taxon>
        <taxon>Fungi</taxon>
        <taxon>Dikarya</taxon>
        <taxon>Basidiomycota</taxon>
        <taxon>Pucciniomycotina</taxon>
        <taxon>Pucciniomycetes</taxon>
        <taxon>Pucciniales</taxon>
        <taxon>Pucciniaceae</taxon>
        <taxon>Puccinia</taxon>
    </lineage>
</organism>
<sequence length="382" mass="41324">MSNGYGPKETKSGSQAKEPCCCPSRTQGLPSGSNNPVVPVTVKPKVKKVLPTADPFKSKESVSKLIDRDVTSLLHQIKIKKVIPKTNLAVEEPKISTTKAKPSASSSSKKLVFNDGSFDPKTKEKLENYFVPRGRTVVLNYSTTSPLIPSSEDSRESYQPADSSDIDVITGATAQLCWKPKISPGPQGADTLKNFNPRIHPILQGMKNQLDGWSKSSSGEGQQRHDDTLSVNRKELPPDNLRTDKLEPVLVDLWGLGRSEGVRGVSVRPEAQEVPEGERRGTNPDPRSRIDDRLEPNAPFSSYRTTSSSQPRESSILNPSSVLLPTNGNRSDTIDAEGSALSGGCLNAPAHVPLLGGSPSTERTTEIKPEPSKSTIERQSKA</sequence>
<feature type="region of interest" description="Disordered" evidence="1">
    <location>
        <begin position="1"/>
        <end position="39"/>
    </location>
</feature>
<keyword evidence="4" id="KW-1185">Reference proteome</keyword>
<proteinExistence type="predicted"/>
<feature type="compositionally biased region" description="Polar residues" evidence="1">
    <location>
        <begin position="299"/>
        <end position="331"/>
    </location>
</feature>
<feature type="compositionally biased region" description="Polar residues" evidence="1">
    <location>
        <begin position="24"/>
        <end position="35"/>
    </location>
</feature>
<reference evidence="2" key="1">
    <citation type="submission" date="2009-11" db="EMBL/GenBank/DDBJ databases">
        <authorList>
            <consortium name="The Broad Institute Genome Sequencing Platform"/>
            <person name="Ward D."/>
            <person name="Feldgarden M."/>
            <person name="Earl A."/>
            <person name="Young S.K."/>
            <person name="Zeng Q."/>
            <person name="Koehrsen M."/>
            <person name="Alvarado L."/>
            <person name="Berlin A."/>
            <person name="Bochicchio J."/>
            <person name="Borenstein D."/>
            <person name="Chapman S.B."/>
            <person name="Chen Z."/>
            <person name="Engels R."/>
            <person name="Freedman E."/>
            <person name="Gellesch M."/>
            <person name="Goldberg J."/>
            <person name="Griggs A."/>
            <person name="Gujja S."/>
            <person name="Heilman E."/>
            <person name="Heiman D."/>
            <person name="Hepburn T."/>
            <person name="Howarth C."/>
            <person name="Jen D."/>
            <person name="Larson L."/>
            <person name="Lewis B."/>
            <person name="Mehta T."/>
            <person name="Park D."/>
            <person name="Pearson M."/>
            <person name="Roberts A."/>
            <person name="Saif S."/>
            <person name="Shea T."/>
            <person name="Shenoy N."/>
            <person name="Sisk P."/>
            <person name="Stolte C."/>
            <person name="Sykes S."/>
            <person name="Thomson T."/>
            <person name="Walk T."/>
            <person name="White J."/>
            <person name="Yandava C."/>
            <person name="Izard J."/>
            <person name="Baranova O.V."/>
            <person name="Blanton J.M."/>
            <person name="Tanner A.C."/>
            <person name="Dewhirst F.E."/>
            <person name="Haas B."/>
            <person name="Nusbaum C."/>
            <person name="Birren B."/>
        </authorList>
    </citation>
    <scope>NUCLEOTIDE SEQUENCE [LARGE SCALE GENOMIC DNA]</scope>
    <source>
        <strain evidence="2">1-1 BBBD Race 1</strain>
    </source>
</reference>
<dbReference type="EnsemblFungi" id="PTTG_28471-t43_1">
    <property type="protein sequence ID" value="PTTG_28471-t43_1-p1"/>
    <property type="gene ID" value="PTTG_28471"/>
</dbReference>
<reference evidence="2" key="2">
    <citation type="submission" date="2016-05" db="EMBL/GenBank/DDBJ databases">
        <title>Comparative analysis highlights variable genome content of wheat rusts and divergence of the mating loci.</title>
        <authorList>
            <person name="Cuomo C.A."/>
            <person name="Bakkeren G."/>
            <person name="Szabo L."/>
            <person name="Khalil H."/>
            <person name="Joly D."/>
            <person name="Goldberg J."/>
            <person name="Young S."/>
            <person name="Zeng Q."/>
            <person name="Fellers J."/>
        </authorList>
    </citation>
    <scope>NUCLEOTIDE SEQUENCE [LARGE SCALE GENOMIC DNA]</scope>
    <source>
        <strain evidence="2">1-1 BBBD Race 1</strain>
    </source>
</reference>
<gene>
    <name evidence="2" type="ORF">PTTG_28471</name>
</gene>
<feature type="region of interest" description="Disordered" evidence="1">
    <location>
        <begin position="352"/>
        <end position="382"/>
    </location>
</feature>
<name>A0A180GBC4_PUCT1</name>
<protein>
    <submittedName>
        <fullName evidence="2 3">Uncharacterized protein</fullName>
    </submittedName>
</protein>